<name>D4DPS1_NEIEG</name>
<evidence type="ECO:0000313" key="2">
    <source>
        <dbReference type="EMBL" id="EFE50203.1"/>
    </source>
</evidence>
<reference evidence="2 3" key="1">
    <citation type="submission" date="2010-02" db="EMBL/GenBank/DDBJ databases">
        <authorList>
            <person name="Weinstock G."/>
            <person name="Sodergren E."/>
            <person name="Clifton S."/>
            <person name="Fulton L."/>
            <person name="Fulton B."/>
            <person name="Courtney L."/>
            <person name="Fronick C."/>
            <person name="Harrison M."/>
            <person name="Strong C."/>
            <person name="Farmer C."/>
            <person name="Delahaunty K."/>
            <person name="Markovic C."/>
            <person name="Hall O."/>
            <person name="Minx P."/>
            <person name="Tomlinson C."/>
            <person name="Mitreva M."/>
            <person name="Nelson J."/>
            <person name="Hou S."/>
            <person name="Wollam A."/>
            <person name="Pepin K.H."/>
            <person name="Johnson M."/>
            <person name="Bhonagiri V."/>
            <person name="Zhang X."/>
            <person name="Suruliraj S."/>
            <person name="Warren W."/>
            <person name="Chinwalla A."/>
            <person name="Mardis E.R."/>
            <person name="Wilson R.K."/>
        </authorList>
    </citation>
    <scope>NUCLEOTIDE SEQUENCE [LARGE SCALE GENOMIC DNA]</scope>
    <source>
        <strain evidence="2 3">ATCC 29315</strain>
    </source>
</reference>
<dbReference type="Proteomes" id="UP000005536">
    <property type="component" value="Unassembled WGS sequence"/>
</dbReference>
<feature type="transmembrane region" description="Helical" evidence="1">
    <location>
        <begin position="41"/>
        <end position="60"/>
    </location>
</feature>
<accession>D4DPS1</accession>
<keyword evidence="1" id="KW-0812">Transmembrane</keyword>
<evidence type="ECO:0000256" key="1">
    <source>
        <dbReference type="SAM" id="Phobius"/>
    </source>
</evidence>
<sequence>MKYIRILNLLKKISFGMSIFLFAVSLLSALANNFEVKSTVGNLIIAFIFLIPGLVIRKVIKGIRIRRLAEQREKFYSILEDPDQGIFPANVILKGNETCF</sequence>
<proteinExistence type="predicted"/>
<evidence type="ECO:0000313" key="3">
    <source>
        <dbReference type="Proteomes" id="UP000005536"/>
    </source>
</evidence>
<comment type="caution">
    <text evidence="2">The sequence shown here is derived from an EMBL/GenBank/DDBJ whole genome shotgun (WGS) entry which is preliminary data.</text>
</comment>
<organism evidence="2 3">
    <name type="scientific">Neisseria elongata subsp. glycolytica ATCC 29315</name>
    <dbReference type="NCBI Taxonomy" id="546263"/>
    <lineage>
        <taxon>Bacteria</taxon>
        <taxon>Pseudomonadati</taxon>
        <taxon>Pseudomonadota</taxon>
        <taxon>Betaproteobacteria</taxon>
        <taxon>Neisseriales</taxon>
        <taxon>Neisseriaceae</taxon>
        <taxon>Neisseria</taxon>
    </lineage>
</organism>
<dbReference type="AlphaFoldDB" id="D4DPS1"/>
<dbReference type="EMBL" id="ADBF01000025">
    <property type="protein sequence ID" value="EFE50203.1"/>
    <property type="molecule type" value="Genomic_DNA"/>
</dbReference>
<gene>
    <name evidence="2" type="ORF">NEIELOOT_01058</name>
</gene>
<keyword evidence="1" id="KW-0472">Membrane</keyword>
<keyword evidence="1" id="KW-1133">Transmembrane helix</keyword>
<protein>
    <submittedName>
        <fullName evidence="2">Uncharacterized protein</fullName>
    </submittedName>
</protein>